<name>A0AAD9K0V1_9ANNE</name>
<evidence type="ECO:0000313" key="2">
    <source>
        <dbReference type="EMBL" id="KAK2162807.1"/>
    </source>
</evidence>
<comment type="caution">
    <text evidence="2">The sequence shown here is derived from an EMBL/GenBank/DDBJ whole genome shotgun (WGS) entry which is preliminary data.</text>
</comment>
<evidence type="ECO:0000256" key="1">
    <source>
        <dbReference type="SAM" id="MobiDB-lite"/>
    </source>
</evidence>
<sequence length="372" mass="40088">MGDYGLELNSNDRALSPVDFSQLSSQSMFSAEPLDLPPTQHPTMQDDTLLEKPAVKQQISSNPESPPSPDQCSDDSILRKAPKSVTEKQHNGTQNKPEPRKGNSHTLSNGNDSSVNSVITSLNQLGLSESTTNVINNSLASIPSFWSTATTDDALIQQGFQTVNGVTFQNFSPVPNPLFTAGLNPQLGMGVHTGPGSQQIASQQRRAITGQHSIGGQRQQASLFPNNSKNYAGWSTASQPSSWSPQRQGNPNPWGSLQAGQRCSLNVPNVSQNSTQSAKKTSHNQSGVNPSMIISPSKFRRSTSYPGNVQPGSVASPKTGLEYVSLEDQRDVLGLQQDHNGTMLDSLRFPPLDSSHLLDIMRTTETQDQLKG</sequence>
<dbReference type="EMBL" id="JAODUP010000091">
    <property type="protein sequence ID" value="KAK2162807.1"/>
    <property type="molecule type" value="Genomic_DNA"/>
</dbReference>
<evidence type="ECO:0000313" key="3">
    <source>
        <dbReference type="Proteomes" id="UP001208570"/>
    </source>
</evidence>
<proteinExistence type="predicted"/>
<protein>
    <submittedName>
        <fullName evidence="2">Uncharacterized protein</fullName>
    </submittedName>
</protein>
<dbReference type="Proteomes" id="UP001208570">
    <property type="component" value="Unassembled WGS sequence"/>
</dbReference>
<keyword evidence="3" id="KW-1185">Reference proteome</keyword>
<reference evidence="2" key="1">
    <citation type="journal article" date="2023" name="Mol. Biol. Evol.">
        <title>Third-Generation Sequencing Reveals the Adaptive Role of the Epigenome in Three Deep-Sea Polychaetes.</title>
        <authorList>
            <person name="Perez M."/>
            <person name="Aroh O."/>
            <person name="Sun Y."/>
            <person name="Lan Y."/>
            <person name="Juniper S.K."/>
            <person name="Young C.R."/>
            <person name="Angers B."/>
            <person name="Qian P.Y."/>
        </authorList>
    </citation>
    <scope>NUCLEOTIDE SEQUENCE</scope>
    <source>
        <strain evidence="2">P08H-3</strain>
    </source>
</reference>
<feature type="compositionally biased region" description="Polar residues" evidence="1">
    <location>
        <begin position="195"/>
        <end position="293"/>
    </location>
</feature>
<feature type="region of interest" description="Disordered" evidence="1">
    <location>
        <begin position="193"/>
        <end position="293"/>
    </location>
</feature>
<gene>
    <name evidence="2" type="ORF">LSH36_91g04005</name>
</gene>
<organism evidence="2 3">
    <name type="scientific">Paralvinella palmiformis</name>
    <dbReference type="NCBI Taxonomy" id="53620"/>
    <lineage>
        <taxon>Eukaryota</taxon>
        <taxon>Metazoa</taxon>
        <taxon>Spiralia</taxon>
        <taxon>Lophotrochozoa</taxon>
        <taxon>Annelida</taxon>
        <taxon>Polychaeta</taxon>
        <taxon>Sedentaria</taxon>
        <taxon>Canalipalpata</taxon>
        <taxon>Terebellida</taxon>
        <taxon>Terebelliformia</taxon>
        <taxon>Alvinellidae</taxon>
        <taxon>Paralvinella</taxon>
    </lineage>
</organism>
<feature type="compositionally biased region" description="Polar residues" evidence="1">
    <location>
        <begin position="104"/>
        <end position="115"/>
    </location>
</feature>
<feature type="region of interest" description="Disordered" evidence="1">
    <location>
        <begin position="29"/>
        <end position="115"/>
    </location>
</feature>
<accession>A0AAD9K0V1</accession>
<dbReference type="AlphaFoldDB" id="A0AAD9K0V1"/>